<evidence type="ECO:0008006" key="13">
    <source>
        <dbReference type="Google" id="ProtNLM"/>
    </source>
</evidence>
<reference evidence="11" key="1">
    <citation type="submission" date="2021-01" db="EMBL/GenBank/DDBJ databases">
        <title>Whole genome shotgun sequence of Actinoplanes rishiriensis NBRC 108556.</title>
        <authorList>
            <person name="Komaki H."/>
            <person name="Tamura T."/>
        </authorList>
    </citation>
    <scope>NUCLEOTIDE SEQUENCE</scope>
    <source>
        <strain evidence="11">NBRC 108556</strain>
    </source>
</reference>
<organism evidence="11 12">
    <name type="scientific">Paractinoplanes rishiriensis</name>
    <dbReference type="NCBI Taxonomy" id="1050105"/>
    <lineage>
        <taxon>Bacteria</taxon>
        <taxon>Bacillati</taxon>
        <taxon>Actinomycetota</taxon>
        <taxon>Actinomycetes</taxon>
        <taxon>Micromonosporales</taxon>
        <taxon>Micromonosporaceae</taxon>
        <taxon>Paractinoplanes</taxon>
    </lineage>
</organism>
<dbReference type="Proteomes" id="UP000636960">
    <property type="component" value="Unassembled WGS sequence"/>
</dbReference>
<keyword evidence="12" id="KW-1185">Reference proteome</keyword>
<dbReference type="PANTHER" id="PTHR35809">
    <property type="entry name" value="ARCHAETIDYLSERINE DECARBOXYLASE PROENZYME-RELATED"/>
    <property type="match status" value="1"/>
</dbReference>
<dbReference type="InterPro" id="IPR003817">
    <property type="entry name" value="PS_Dcarbxylase"/>
</dbReference>
<sequence length="431" mass="45326">MRRPRGTCPRAAQYARVMTPYPAVSKAPIVGIGSTAARALTAEFARHNEATSALVIGADHASLVVAAAVEALLPGDMLTLVAGERSTAELLRDHISGLGSWIADRVKVVDTVDEAQPADVVIVGEPVTGTAQDVRTLLDRLGKYVTEGGVVTLATPALPGRTGGAAAELFRQGALFGVGSDLVVRNQPPLRVHRLRFTAADPRAAAGLAPAYRPSSVPVTRGMHIDSNGVAAAGIALGLAALARTARPHSRLWLLPALAAAPVAAFFRDPERVVPADPDAVVAAADGKVLSVERMTDERFGPGEFLRIAVFLSVLDVHVNRVPVAGRVTDYFVEDGGYANAMTAAAEHNVAAYTVLDTERGTVVVAQRTGLIARRIVQRVPVGTLVARGERMGLIRFGSRTDVYLPADRAEPLVTVNDKVIGGASVIARWR</sequence>
<dbReference type="Pfam" id="PF02666">
    <property type="entry name" value="PS_Dcarbxylase"/>
    <property type="match status" value="1"/>
</dbReference>
<keyword evidence="10" id="KW-0670">Pyruvate</keyword>
<keyword evidence="7" id="KW-0594">Phospholipid biosynthesis</keyword>
<dbReference type="InterPro" id="IPR033175">
    <property type="entry name" value="PSD-A"/>
</dbReference>
<evidence type="ECO:0000256" key="4">
    <source>
        <dbReference type="ARBA" id="ARBA00023098"/>
    </source>
</evidence>
<evidence type="ECO:0000256" key="5">
    <source>
        <dbReference type="ARBA" id="ARBA00023136"/>
    </source>
</evidence>
<keyword evidence="1" id="KW-1003">Cell membrane</keyword>
<keyword evidence="3" id="KW-0210">Decarboxylase</keyword>
<comment type="caution">
    <text evidence="11">The sequence shown here is derived from an EMBL/GenBank/DDBJ whole genome shotgun (WGS) entry which is preliminary data.</text>
</comment>
<evidence type="ECO:0000256" key="8">
    <source>
        <dbReference type="ARBA" id="ARBA00023239"/>
    </source>
</evidence>
<dbReference type="PANTHER" id="PTHR35809:SF1">
    <property type="entry name" value="ARCHAETIDYLSERINE DECARBOXYLASE PROENZYME-RELATED"/>
    <property type="match status" value="1"/>
</dbReference>
<keyword evidence="2" id="KW-0444">Lipid biosynthesis</keyword>
<name>A0A919MUQ1_9ACTN</name>
<evidence type="ECO:0000256" key="7">
    <source>
        <dbReference type="ARBA" id="ARBA00023209"/>
    </source>
</evidence>
<evidence type="ECO:0000256" key="10">
    <source>
        <dbReference type="ARBA" id="ARBA00023317"/>
    </source>
</evidence>
<dbReference type="AlphaFoldDB" id="A0A919MUQ1"/>
<evidence type="ECO:0000256" key="1">
    <source>
        <dbReference type="ARBA" id="ARBA00022475"/>
    </source>
</evidence>
<evidence type="ECO:0000256" key="6">
    <source>
        <dbReference type="ARBA" id="ARBA00023145"/>
    </source>
</evidence>
<keyword evidence="9" id="KW-1208">Phospholipid metabolism</keyword>
<dbReference type="GO" id="GO:0008654">
    <property type="term" value="P:phospholipid biosynthetic process"/>
    <property type="evidence" value="ECO:0007669"/>
    <property type="project" value="UniProtKB-KW"/>
</dbReference>
<dbReference type="GO" id="GO:0004609">
    <property type="term" value="F:phosphatidylserine decarboxylase activity"/>
    <property type="evidence" value="ECO:0007669"/>
    <property type="project" value="InterPro"/>
</dbReference>
<evidence type="ECO:0000313" key="12">
    <source>
        <dbReference type="Proteomes" id="UP000636960"/>
    </source>
</evidence>
<keyword evidence="8" id="KW-0456">Lyase</keyword>
<accession>A0A919MUQ1</accession>
<evidence type="ECO:0000256" key="2">
    <source>
        <dbReference type="ARBA" id="ARBA00022516"/>
    </source>
</evidence>
<proteinExistence type="predicted"/>
<gene>
    <name evidence="11" type="ORF">Ari01nite_34880</name>
</gene>
<keyword evidence="5" id="KW-0472">Membrane</keyword>
<dbReference type="EMBL" id="BOMV01000039">
    <property type="protein sequence ID" value="GIE96023.1"/>
    <property type="molecule type" value="Genomic_DNA"/>
</dbReference>
<keyword evidence="4" id="KW-0443">Lipid metabolism</keyword>
<keyword evidence="6" id="KW-0865">Zymogen</keyword>
<evidence type="ECO:0000256" key="3">
    <source>
        <dbReference type="ARBA" id="ARBA00022793"/>
    </source>
</evidence>
<protein>
    <recommendedName>
        <fullName evidence="13">Phosphatidylserine decarboxylase</fullName>
    </recommendedName>
</protein>
<evidence type="ECO:0000313" key="11">
    <source>
        <dbReference type="EMBL" id="GIE96023.1"/>
    </source>
</evidence>
<evidence type="ECO:0000256" key="9">
    <source>
        <dbReference type="ARBA" id="ARBA00023264"/>
    </source>
</evidence>